<dbReference type="EMBL" id="JBFOLJ010000020">
    <property type="protein sequence ID" value="KAL2463108.1"/>
    <property type="molecule type" value="Genomic_DNA"/>
</dbReference>
<evidence type="ECO:0000313" key="2">
    <source>
        <dbReference type="Proteomes" id="UP001604277"/>
    </source>
</evidence>
<protein>
    <submittedName>
        <fullName evidence="1">Uncharacterized protein</fullName>
    </submittedName>
</protein>
<reference evidence="2" key="1">
    <citation type="submission" date="2024-07" db="EMBL/GenBank/DDBJ databases">
        <title>Two chromosome-level genome assemblies of Korean endemic species Abeliophyllum distichum and Forsythia ovata (Oleaceae).</title>
        <authorList>
            <person name="Jang H."/>
        </authorList>
    </citation>
    <scope>NUCLEOTIDE SEQUENCE [LARGE SCALE GENOMIC DNA]</scope>
</reference>
<dbReference type="AlphaFoldDB" id="A0ABD1PGS3"/>
<proteinExistence type="predicted"/>
<evidence type="ECO:0000313" key="1">
    <source>
        <dbReference type="EMBL" id="KAL2463108.1"/>
    </source>
</evidence>
<dbReference type="Proteomes" id="UP001604277">
    <property type="component" value="Unassembled WGS sequence"/>
</dbReference>
<gene>
    <name evidence="1" type="ORF">Fot_54345</name>
</gene>
<name>A0ABD1PGS3_9LAMI</name>
<sequence length="110" mass="12534">MQAWLHGMVIHFPLWIHHGAGYGKYGLTSSNKNLTWMVQQFRRKWKLVVVSHSDEQVLQRNALCSFQAFTIQAFSIDVTFSDLPTGTDQSWSFSVQIQNAAAENHIVIQG</sequence>
<comment type="caution">
    <text evidence="1">The sequence shown here is derived from an EMBL/GenBank/DDBJ whole genome shotgun (WGS) entry which is preliminary data.</text>
</comment>
<accession>A0ABD1PGS3</accession>
<keyword evidence="2" id="KW-1185">Reference proteome</keyword>
<organism evidence="1 2">
    <name type="scientific">Forsythia ovata</name>
    <dbReference type="NCBI Taxonomy" id="205694"/>
    <lineage>
        <taxon>Eukaryota</taxon>
        <taxon>Viridiplantae</taxon>
        <taxon>Streptophyta</taxon>
        <taxon>Embryophyta</taxon>
        <taxon>Tracheophyta</taxon>
        <taxon>Spermatophyta</taxon>
        <taxon>Magnoliopsida</taxon>
        <taxon>eudicotyledons</taxon>
        <taxon>Gunneridae</taxon>
        <taxon>Pentapetalae</taxon>
        <taxon>asterids</taxon>
        <taxon>lamiids</taxon>
        <taxon>Lamiales</taxon>
        <taxon>Oleaceae</taxon>
        <taxon>Forsythieae</taxon>
        <taxon>Forsythia</taxon>
    </lineage>
</organism>